<feature type="compositionally biased region" description="Polar residues" evidence="2">
    <location>
        <begin position="116"/>
        <end position="125"/>
    </location>
</feature>
<keyword evidence="5" id="KW-1185">Reference proteome</keyword>
<dbReference type="InterPro" id="IPR011600">
    <property type="entry name" value="Pept_C14_caspase"/>
</dbReference>
<organism evidence="4 5">
    <name type="scientific">Sanghuangporus baumii</name>
    <name type="common">Phellinus baumii</name>
    <dbReference type="NCBI Taxonomy" id="108892"/>
    <lineage>
        <taxon>Eukaryota</taxon>
        <taxon>Fungi</taxon>
        <taxon>Dikarya</taxon>
        <taxon>Basidiomycota</taxon>
        <taxon>Agaricomycotina</taxon>
        <taxon>Agaricomycetes</taxon>
        <taxon>Hymenochaetales</taxon>
        <taxon>Hymenochaetaceae</taxon>
        <taxon>Sanghuangporus</taxon>
    </lineage>
</organism>
<dbReference type="EMBL" id="LNZH02000163">
    <property type="protein sequence ID" value="OCB89142.1"/>
    <property type="molecule type" value="Genomic_DNA"/>
</dbReference>
<comment type="similarity">
    <text evidence="1">Belongs to the peptidase C14B family.</text>
</comment>
<evidence type="ECO:0000259" key="3">
    <source>
        <dbReference type="Pfam" id="PF00656"/>
    </source>
</evidence>
<feature type="compositionally biased region" description="Basic and acidic residues" evidence="2">
    <location>
        <begin position="96"/>
        <end position="115"/>
    </location>
</feature>
<dbReference type="Proteomes" id="UP000757232">
    <property type="component" value="Unassembled WGS sequence"/>
</dbReference>
<dbReference type="InterPro" id="IPR050452">
    <property type="entry name" value="Metacaspase"/>
</dbReference>
<name>A0A9Q5HZX9_SANBA</name>
<feature type="region of interest" description="Disordered" evidence="2">
    <location>
        <begin position="1"/>
        <end position="325"/>
    </location>
</feature>
<evidence type="ECO:0000256" key="1">
    <source>
        <dbReference type="ARBA" id="ARBA00009005"/>
    </source>
</evidence>
<feature type="compositionally biased region" description="Basic and acidic residues" evidence="2">
    <location>
        <begin position="312"/>
        <end position="325"/>
    </location>
</feature>
<evidence type="ECO:0000313" key="4">
    <source>
        <dbReference type="EMBL" id="OCB89142.1"/>
    </source>
</evidence>
<feature type="compositionally biased region" description="Basic and acidic residues" evidence="2">
    <location>
        <begin position="155"/>
        <end position="171"/>
    </location>
</feature>
<dbReference type="OrthoDB" id="3223806at2759"/>
<gene>
    <name evidence="4" type="ORF">A7U60_g3625</name>
</gene>
<dbReference type="Gene3D" id="3.40.50.12660">
    <property type="match status" value="2"/>
</dbReference>
<accession>A0A9Q5HZX9</accession>
<dbReference type="AlphaFoldDB" id="A0A9Q5HZX9"/>
<evidence type="ECO:0000256" key="2">
    <source>
        <dbReference type="SAM" id="MobiDB-lite"/>
    </source>
</evidence>
<dbReference type="GO" id="GO:0005737">
    <property type="term" value="C:cytoplasm"/>
    <property type="evidence" value="ECO:0007669"/>
    <property type="project" value="TreeGrafter"/>
</dbReference>
<feature type="compositionally biased region" description="Polar residues" evidence="2">
    <location>
        <begin position="283"/>
        <end position="311"/>
    </location>
</feature>
<feature type="compositionally biased region" description="Polar residues" evidence="2">
    <location>
        <begin position="137"/>
        <end position="150"/>
    </location>
</feature>
<feature type="domain" description="Peptidase C14 caspase" evidence="3">
    <location>
        <begin position="487"/>
        <end position="561"/>
    </location>
</feature>
<reference evidence="4" key="1">
    <citation type="submission" date="2016-06" db="EMBL/GenBank/DDBJ databases">
        <title>Draft Genome sequence of the fungus Inonotus baumii.</title>
        <authorList>
            <person name="Zhu H."/>
            <person name="Lin W."/>
        </authorList>
    </citation>
    <scope>NUCLEOTIDE SEQUENCE</scope>
    <source>
        <strain evidence="4">821</strain>
    </source>
</reference>
<dbReference type="GO" id="GO:0006508">
    <property type="term" value="P:proteolysis"/>
    <property type="evidence" value="ECO:0007669"/>
    <property type="project" value="InterPro"/>
</dbReference>
<sequence length="757" mass="84714">MPGTLGSNAGDGTKRQERPVESRPPDQHKRQERNAAAGISPNRPLEEKDKKKEAQMDAAENDKGGRLFGSIFDHVKSGLKSTHAVKTENDQPTNEKPAESQKRTGKRAVEREETSQKSNIPSGKTTEADSLRHGPTATLSTARRQSQSSRLAPDSQREGERKRSPKEKVKDNTGNPPTVPEAMLNDEPEAGLSMNLPEIRIDEAPSPAKEGNMVLGKEKKKATKEEGNTQRLKVPNRNEAERARRRQGQGGYAKAERRKSIRRSTTEYRSDEATKQASKDKGVQSSQSRPGKTNVHVTSEQAETPRTTKQTPADDHSHNYGHEHSFNDTTAATLGIDTQFTSQGSNEPSREYVEAKCAICGFPIYVDPQTGERVDLQNPPQELCPVCGQSWPLGKPYTKEMEDIINRRLGNSPFKDVFCKRCASTVNAGGEVRDQGVQVDERDLNENDTKGFWREDHYCMPMEFERDKTGVKVQIFPSDPMWRGGTKRALLIGTNYSGQKGELKGCRNDVKNIYNYLTKPRCLFLEDNGYEDKNMDILMDVKPFKSPTKKNILTHMKRFILDTVDRHRTGEVTNWTGRMNVRIPKGSQLTLLLSIYRLNDNIDALTVSFTYQSCHSGSILDIIPGVLLAFYLPYTLANGRMTKVDFRKQYTAEEILNNGGTIILWSGCQDKQTSADTKIRGTAVGAMSSAFIKANRDLLKEKNGGQGLSSTRSTTTLVDYTYEELLDRIRIVLGERSQVAQLSSTMEFAPKRKKVYV</sequence>
<dbReference type="PANTHER" id="PTHR48104">
    <property type="entry name" value="METACASPASE-4"/>
    <property type="match status" value="1"/>
</dbReference>
<dbReference type="GO" id="GO:0004197">
    <property type="term" value="F:cysteine-type endopeptidase activity"/>
    <property type="evidence" value="ECO:0007669"/>
    <property type="project" value="InterPro"/>
</dbReference>
<feature type="compositionally biased region" description="Basic and acidic residues" evidence="2">
    <location>
        <begin position="264"/>
        <end position="282"/>
    </location>
</feature>
<dbReference type="Pfam" id="PF00656">
    <property type="entry name" value="Peptidase_C14"/>
    <property type="match status" value="1"/>
</dbReference>
<proteinExistence type="inferred from homology"/>
<feature type="compositionally biased region" description="Basic and acidic residues" evidence="2">
    <location>
        <begin position="12"/>
        <end position="33"/>
    </location>
</feature>
<evidence type="ECO:0000313" key="5">
    <source>
        <dbReference type="Proteomes" id="UP000757232"/>
    </source>
</evidence>
<dbReference type="PANTHER" id="PTHR48104:SF30">
    <property type="entry name" value="METACASPASE-1"/>
    <property type="match status" value="1"/>
</dbReference>
<feature type="compositionally biased region" description="Basic and acidic residues" evidence="2">
    <location>
        <begin position="44"/>
        <end position="65"/>
    </location>
</feature>
<protein>
    <recommendedName>
        <fullName evidence="3">Peptidase C14 caspase domain-containing protein</fullName>
    </recommendedName>
</protein>
<comment type="caution">
    <text evidence="4">The sequence shown here is derived from an EMBL/GenBank/DDBJ whole genome shotgun (WGS) entry which is preliminary data.</text>
</comment>